<gene>
    <name evidence="2" type="ORF">E1I69_09315</name>
</gene>
<evidence type="ECO:0000313" key="3">
    <source>
        <dbReference type="Proteomes" id="UP000306477"/>
    </source>
</evidence>
<dbReference type="GO" id="GO:0016747">
    <property type="term" value="F:acyltransferase activity, transferring groups other than amino-acyl groups"/>
    <property type="evidence" value="ECO:0007669"/>
    <property type="project" value="InterPro"/>
</dbReference>
<dbReference type="InterPro" id="IPR000182">
    <property type="entry name" value="GNAT_dom"/>
</dbReference>
<dbReference type="PROSITE" id="PS51186">
    <property type="entry name" value="GNAT"/>
    <property type="match status" value="1"/>
</dbReference>
<proteinExistence type="predicted"/>
<organism evidence="2 3">
    <name type="scientific">Bacillus timonensis</name>
    <dbReference type="NCBI Taxonomy" id="1033734"/>
    <lineage>
        <taxon>Bacteria</taxon>
        <taxon>Bacillati</taxon>
        <taxon>Bacillota</taxon>
        <taxon>Bacilli</taxon>
        <taxon>Bacillales</taxon>
        <taxon>Bacillaceae</taxon>
        <taxon>Bacillus</taxon>
    </lineage>
</organism>
<name>A0A4S3PTV5_9BACI</name>
<dbReference type="STRING" id="1033734.GCA_000285535_02032"/>
<dbReference type="Proteomes" id="UP000306477">
    <property type="component" value="Unassembled WGS sequence"/>
</dbReference>
<dbReference type="EMBL" id="SLUB01000012">
    <property type="protein sequence ID" value="THE13058.1"/>
    <property type="molecule type" value="Genomic_DNA"/>
</dbReference>
<dbReference type="Gene3D" id="3.40.630.30">
    <property type="match status" value="1"/>
</dbReference>
<dbReference type="SUPFAM" id="SSF55729">
    <property type="entry name" value="Acyl-CoA N-acyltransferases (Nat)"/>
    <property type="match status" value="1"/>
</dbReference>
<evidence type="ECO:0000259" key="1">
    <source>
        <dbReference type="PROSITE" id="PS51186"/>
    </source>
</evidence>
<reference evidence="2 3" key="1">
    <citation type="journal article" date="2019" name="Indoor Air">
        <title>Impacts of indoor surface finishes on bacterial viability.</title>
        <authorList>
            <person name="Hu J."/>
            <person name="Maamar S.B."/>
            <person name="Glawe A.J."/>
            <person name="Gottel N."/>
            <person name="Gilbert J.A."/>
            <person name="Hartmann E.M."/>
        </authorList>
    </citation>
    <scope>NUCLEOTIDE SEQUENCE [LARGE SCALE GENOMIC DNA]</scope>
    <source>
        <strain evidence="2 3">AF060A6</strain>
    </source>
</reference>
<dbReference type="RefSeq" id="WP_136379334.1">
    <property type="nucleotide sequence ID" value="NZ_SLUB01000012.1"/>
</dbReference>
<dbReference type="Pfam" id="PF00583">
    <property type="entry name" value="Acetyltransf_1"/>
    <property type="match status" value="1"/>
</dbReference>
<sequence>MKTIIKTIDKEKAWEIRHKVMWPDKDFDYIKLEDDDSGIHYGLFKEDKLISVISLFINHDEAQFRKFATLQHEQGKGYGSRLLDFVINEARNQDLNRIWCNARQNKMDFYKKFGLKETHHRFTKGGKSYVIMEKIIER</sequence>
<comment type="caution">
    <text evidence="2">The sequence shown here is derived from an EMBL/GenBank/DDBJ whole genome shotgun (WGS) entry which is preliminary data.</text>
</comment>
<dbReference type="AlphaFoldDB" id="A0A4S3PTV5"/>
<evidence type="ECO:0000313" key="2">
    <source>
        <dbReference type="EMBL" id="THE13058.1"/>
    </source>
</evidence>
<keyword evidence="2" id="KW-0808">Transferase</keyword>
<keyword evidence="3" id="KW-1185">Reference proteome</keyword>
<accession>A0A4S3PTV5</accession>
<dbReference type="CDD" id="cd04301">
    <property type="entry name" value="NAT_SF"/>
    <property type="match status" value="1"/>
</dbReference>
<protein>
    <submittedName>
        <fullName evidence="2">GNAT family N-acetyltransferase</fullName>
    </submittedName>
</protein>
<dbReference type="OrthoDB" id="1178186at2"/>
<dbReference type="InterPro" id="IPR016181">
    <property type="entry name" value="Acyl_CoA_acyltransferase"/>
</dbReference>
<feature type="domain" description="N-acetyltransferase" evidence="1">
    <location>
        <begin position="1"/>
        <end position="137"/>
    </location>
</feature>